<evidence type="ECO:0000313" key="2">
    <source>
        <dbReference type="Proteomes" id="UP001165064"/>
    </source>
</evidence>
<organism evidence="1 2">
    <name type="scientific">Ambrosiozyma monospora</name>
    <name type="common">Yeast</name>
    <name type="synonym">Endomycopsis monosporus</name>
    <dbReference type="NCBI Taxonomy" id="43982"/>
    <lineage>
        <taxon>Eukaryota</taxon>
        <taxon>Fungi</taxon>
        <taxon>Dikarya</taxon>
        <taxon>Ascomycota</taxon>
        <taxon>Saccharomycotina</taxon>
        <taxon>Pichiomycetes</taxon>
        <taxon>Pichiales</taxon>
        <taxon>Pichiaceae</taxon>
        <taxon>Ambrosiozyma</taxon>
    </lineage>
</organism>
<sequence length="297" mass="33576">MVNDKLNRSLYGVTYAPKDVIEPACGANFRSVMLDVARISRITSRIRTYGTQCDQADFILQAFQELNLNMTLAVGVWITSDEYSNWKQMRTLKALLSKYPRKYFESISIGHEALFREDIDEGKLIGFIKEAKSYVQSLGFTDLPVGTSETSGEITPALFRACDFVGVSTQPFFSGIDVEDAAQWALDYLQQTVVPLRNKTNSACGIIISEIGWPYQGGSFLKAWAGSEEVQIFLDSWICKLESSNQAWYYHEAFDEPWKTVFDDGESKWESHWGFFGSDRQMKKGIVMPSCNATINT</sequence>
<dbReference type="Proteomes" id="UP001165064">
    <property type="component" value="Unassembled WGS sequence"/>
</dbReference>
<dbReference type="EMBL" id="BSXS01006237">
    <property type="protein sequence ID" value="GME85253.1"/>
    <property type="molecule type" value="Genomic_DNA"/>
</dbReference>
<comment type="caution">
    <text evidence="1">The sequence shown here is derived from an EMBL/GenBank/DDBJ whole genome shotgun (WGS) entry which is preliminary data.</text>
</comment>
<evidence type="ECO:0000313" key="1">
    <source>
        <dbReference type="EMBL" id="GME85253.1"/>
    </source>
</evidence>
<accession>A0ACB5TBT0</accession>
<reference evidence="1" key="1">
    <citation type="submission" date="2023-04" db="EMBL/GenBank/DDBJ databases">
        <title>Ambrosiozyma monospora NBRC 10751.</title>
        <authorList>
            <person name="Ichikawa N."/>
            <person name="Sato H."/>
            <person name="Tonouchi N."/>
        </authorList>
    </citation>
    <scope>NUCLEOTIDE SEQUENCE</scope>
    <source>
        <strain evidence="1">NBRC 10751</strain>
    </source>
</reference>
<gene>
    <name evidence="1" type="ORF">Amon02_000748500</name>
</gene>
<keyword evidence="2" id="KW-1185">Reference proteome</keyword>
<proteinExistence type="predicted"/>
<name>A0ACB5TBT0_AMBMO</name>
<protein>
    <submittedName>
        <fullName evidence="1">Unnamed protein product</fullName>
    </submittedName>
</protein>